<dbReference type="EMBL" id="WIXP02000001">
    <property type="protein sequence ID" value="KAF6215903.1"/>
    <property type="molecule type" value="Genomic_DNA"/>
</dbReference>
<sequence>MLLTSVSWFPACVWLFTTATAKPSFYPDDVWIESTDFASSTEATNELHFSGLDYTSFENRIQSYIDQGKSWISAVISNRSQFLEEIDDYLTRLPRNATKILISTSRDVCHCGGKMMMPCPLRCQYSCYLKNSNFSIISDEWRHEDDCRGVHMQECRCHKCNI</sequence>
<evidence type="ECO:0000313" key="2">
    <source>
        <dbReference type="EMBL" id="KAF6215903.1"/>
    </source>
</evidence>
<keyword evidence="3" id="KW-1185">Reference proteome</keyword>
<comment type="caution">
    <text evidence="2">The sequence shown here is derived from an EMBL/GenBank/DDBJ whole genome shotgun (WGS) entry which is preliminary data.</text>
</comment>
<accession>A0A8S9Y411</accession>
<evidence type="ECO:0000256" key="1">
    <source>
        <dbReference type="SAM" id="SignalP"/>
    </source>
</evidence>
<gene>
    <name evidence="2" type="ORF">GE061_000238</name>
</gene>
<evidence type="ECO:0000313" key="3">
    <source>
        <dbReference type="Proteomes" id="UP000466442"/>
    </source>
</evidence>
<dbReference type="AlphaFoldDB" id="A0A8S9Y411"/>
<dbReference type="Proteomes" id="UP000466442">
    <property type="component" value="Linkage Group LG1"/>
</dbReference>
<name>A0A8S9Y411_APOLU</name>
<feature type="chain" id="PRO_5035835856" evidence="1">
    <location>
        <begin position="22"/>
        <end position="162"/>
    </location>
</feature>
<reference evidence="2" key="1">
    <citation type="journal article" date="2021" name="Mol. Ecol. Resour.">
        <title>Apolygus lucorum genome provides insights into omnivorousness and mesophyll feeding.</title>
        <authorList>
            <person name="Liu Y."/>
            <person name="Liu H."/>
            <person name="Wang H."/>
            <person name="Huang T."/>
            <person name="Liu B."/>
            <person name="Yang B."/>
            <person name="Yin L."/>
            <person name="Li B."/>
            <person name="Zhang Y."/>
            <person name="Zhang S."/>
            <person name="Jiang F."/>
            <person name="Zhang X."/>
            <person name="Ren Y."/>
            <person name="Wang B."/>
            <person name="Wang S."/>
            <person name="Lu Y."/>
            <person name="Wu K."/>
            <person name="Fan W."/>
            <person name="Wang G."/>
        </authorList>
    </citation>
    <scope>NUCLEOTIDE SEQUENCE</scope>
    <source>
        <strain evidence="2">12Hb</strain>
    </source>
</reference>
<protein>
    <submittedName>
        <fullName evidence="2">Uncharacterized protein</fullName>
    </submittedName>
</protein>
<feature type="signal peptide" evidence="1">
    <location>
        <begin position="1"/>
        <end position="21"/>
    </location>
</feature>
<organism evidence="2 3">
    <name type="scientific">Apolygus lucorum</name>
    <name type="common">Small green plant bug</name>
    <name type="synonym">Lygocoris lucorum</name>
    <dbReference type="NCBI Taxonomy" id="248454"/>
    <lineage>
        <taxon>Eukaryota</taxon>
        <taxon>Metazoa</taxon>
        <taxon>Ecdysozoa</taxon>
        <taxon>Arthropoda</taxon>
        <taxon>Hexapoda</taxon>
        <taxon>Insecta</taxon>
        <taxon>Pterygota</taxon>
        <taxon>Neoptera</taxon>
        <taxon>Paraneoptera</taxon>
        <taxon>Hemiptera</taxon>
        <taxon>Heteroptera</taxon>
        <taxon>Panheteroptera</taxon>
        <taxon>Cimicomorpha</taxon>
        <taxon>Miridae</taxon>
        <taxon>Mirini</taxon>
        <taxon>Apolygus</taxon>
    </lineage>
</organism>
<proteinExistence type="predicted"/>
<keyword evidence="1" id="KW-0732">Signal</keyword>